<feature type="transmembrane region" description="Helical" evidence="1">
    <location>
        <begin position="49"/>
        <end position="69"/>
    </location>
</feature>
<dbReference type="EMBL" id="JJRY01000001">
    <property type="protein sequence ID" value="KEF40234.1"/>
    <property type="molecule type" value="Genomic_DNA"/>
</dbReference>
<keyword evidence="1" id="KW-0472">Membrane</keyword>
<keyword evidence="1" id="KW-0812">Transmembrane</keyword>
<evidence type="ECO:0000313" key="2">
    <source>
        <dbReference type="EMBL" id="KEF40234.1"/>
    </source>
</evidence>
<evidence type="ECO:0000256" key="1">
    <source>
        <dbReference type="SAM" id="Phobius"/>
    </source>
</evidence>
<name>A0A072NRD6_SCHAZ</name>
<accession>A0A072NRD6</accession>
<keyword evidence="1" id="KW-1133">Transmembrane helix</keyword>
<reference evidence="2 3" key="1">
    <citation type="submission" date="2014-04" db="EMBL/GenBank/DDBJ databases">
        <title>Draft genome sequence of Bacillus azotoformans MEV2011, a (co-) denitrifying strain unable to grow in the presence of oxygen.</title>
        <authorList>
            <person name="Nielsen M."/>
            <person name="Schreiber L."/>
            <person name="Finster K."/>
            <person name="Schramm A."/>
        </authorList>
    </citation>
    <scope>NUCLEOTIDE SEQUENCE [LARGE SCALE GENOMIC DNA]</scope>
    <source>
        <strain evidence="2 3">MEV2011</strain>
    </source>
</reference>
<dbReference type="Proteomes" id="UP000027936">
    <property type="component" value="Unassembled WGS sequence"/>
</dbReference>
<evidence type="ECO:0000313" key="3">
    <source>
        <dbReference type="Proteomes" id="UP000027936"/>
    </source>
</evidence>
<sequence length="145" mass="17757">MVNTAFFGFTKYKKIFTYLTSNGCYRRCKCNNRKKKQKWWVFYNKPNSYLFGEFPLNIGPFLIGSIWILKWTYGNFIRFTLLNPIVNAFFAFPFSVFAKKVRYYSLVRINGLQFFLYFFSKAFLFYWIQFILEKKASKYWFSRFL</sequence>
<gene>
    <name evidence="2" type="ORF">M670_00255</name>
</gene>
<feature type="transmembrane region" description="Helical" evidence="1">
    <location>
        <begin position="76"/>
        <end position="94"/>
    </location>
</feature>
<proteinExistence type="predicted"/>
<feature type="transmembrane region" description="Helical" evidence="1">
    <location>
        <begin position="114"/>
        <end position="132"/>
    </location>
</feature>
<dbReference type="AlphaFoldDB" id="A0A072NRD6"/>
<protein>
    <submittedName>
        <fullName evidence="2">Uncharacterized protein</fullName>
    </submittedName>
</protein>
<comment type="caution">
    <text evidence="2">The sequence shown here is derived from an EMBL/GenBank/DDBJ whole genome shotgun (WGS) entry which is preliminary data.</text>
</comment>
<organism evidence="2 3">
    <name type="scientific">Schinkia azotoformans MEV2011</name>
    <dbReference type="NCBI Taxonomy" id="1348973"/>
    <lineage>
        <taxon>Bacteria</taxon>
        <taxon>Bacillati</taxon>
        <taxon>Bacillota</taxon>
        <taxon>Bacilli</taxon>
        <taxon>Bacillales</taxon>
        <taxon>Bacillaceae</taxon>
        <taxon>Calidifontibacillus/Schinkia group</taxon>
        <taxon>Schinkia</taxon>
    </lineage>
</organism>